<dbReference type="EMBL" id="CAJNOC010000143">
    <property type="protein sequence ID" value="CAF0718888.1"/>
    <property type="molecule type" value="Genomic_DNA"/>
</dbReference>
<gene>
    <name evidence="2" type="ORF">OXX778_LOCUS1993</name>
</gene>
<sequence>MDYPVWKWTLIDPVFFPNLMIPSVVRAYGEFSKYFLPVRLINNLILDSFENNLSPEAKEYGHLVCFLCRQSEINLFNYLNIYHVNGLYGSEPFTLNDMVVPIEHFMEFYEIVKRTVRLRSTIDNNDNNKIVVIIPLVQESSKPKKLVNILPKPMPENQKSVEITHSKRAYTKRNSTNSNKESDKILFTPDELNIKNRKRSNSCSSPINQAQEVNLIRSKSFNNFKFFTNSNKSQNSNNKSNSQGRKKRKYTKHKNTKRLNTEVAIGKENDLPVYYCVKNKMKNMFLKNKEMIKLSSVGNNYDENSVISI</sequence>
<feature type="region of interest" description="Disordered" evidence="1">
    <location>
        <begin position="226"/>
        <end position="263"/>
    </location>
</feature>
<protein>
    <submittedName>
        <fullName evidence="2">Uncharacterized protein</fullName>
    </submittedName>
</protein>
<dbReference type="OrthoDB" id="6497308at2759"/>
<evidence type="ECO:0000313" key="2">
    <source>
        <dbReference type="EMBL" id="CAF0718888.1"/>
    </source>
</evidence>
<feature type="compositionally biased region" description="Basic residues" evidence="1">
    <location>
        <begin position="244"/>
        <end position="257"/>
    </location>
</feature>
<proteinExistence type="predicted"/>
<accession>A0A813MDH6</accession>
<evidence type="ECO:0000313" key="3">
    <source>
        <dbReference type="Proteomes" id="UP000663879"/>
    </source>
</evidence>
<dbReference type="AlphaFoldDB" id="A0A813MDH6"/>
<organism evidence="2 3">
    <name type="scientific">Brachionus calyciflorus</name>
    <dbReference type="NCBI Taxonomy" id="104777"/>
    <lineage>
        <taxon>Eukaryota</taxon>
        <taxon>Metazoa</taxon>
        <taxon>Spiralia</taxon>
        <taxon>Gnathifera</taxon>
        <taxon>Rotifera</taxon>
        <taxon>Eurotatoria</taxon>
        <taxon>Monogononta</taxon>
        <taxon>Pseudotrocha</taxon>
        <taxon>Ploima</taxon>
        <taxon>Brachionidae</taxon>
        <taxon>Brachionus</taxon>
    </lineage>
</organism>
<evidence type="ECO:0000256" key="1">
    <source>
        <dbReference type="SAM" id="MobiDB-lite"/>
    </source>
</evidence>
<reference evidence="2" key="1">
    <citation type="submission" date="2021-02" db="EMBL/GenBank/DDBJ databases">
        <authorList>
            <person name="Nowell W R."/>
        </authorList>
    </citation>
    <scope>NUCLEOTIDE SEQUENCE</scope>
    <source>
        <strain evidence="2">Ploen Becks lab</strain>
    </source>
</reference>
<feature type="compositionally biased region" description="Low complexity" evidence="1">
    <location>
        <begin position="226"/>
        <end position="242"/>
    </location>
</feature>
<keyword evidence="3" id="KW-1185">Reference proteome</keyword>
<comment type="caution">
    <text evidence="2">The sequence shown here is derived from an EMBL/GenBank/DDBJ whole genome shotgun (WGS) entry which is preliminary data.</text>
</comment>
<dbReference type="Proteomes" id="UP000663879">
    <property type="component" value="Unassembled WGS sequence"/>
</dbReference>
<name>A0A813MDH6_9BILA</name>